<gene>
    <name evidence="5" type="ORF">WJX84_010981</name>
</gene>
<evidence type="ECO:0000256" key="3">
    <source>
        <dbReference type="SAM" id="MobiDB-lite"/>
    </source>
</evidence>
<dbReference type="SUPFAM" id="SSF56112">
    <property type="entry name" value="Protein kinase-like (PK-like)"/>
    <property type="match status" value="1"/>
</dbReference>
<evidence type="ECO:0000313" key="6">
    <source>
        <dbReference type="Proteomes" id="UP001485043"/>
    </source>
</evidence>
<feature type="non-terminal residue" evidence="5">
    <location>
        <position position="183"/>
    </location>
</feature>
<dbReference type="AlphaFoldDB" id="A0AAW1SUL0"/>
<dbReference type="EC" id="2.7.11.1" evidence="2"/>
<dbReference type="InterPro" id="IPR000719">
    <property type="entry name" value="Prot_kinase_dom"/>
</dbReference>
<dbReference type="Proteomes" id="UP001485043">
    <property type="component" value="Unassembled WGS sequence"/>
</dbReference>
<evidence type="ECO:0000256" key="1">
    <source>
        <dbReference type="ARBA" id="ARBA00005926"/>
    </source>
</evidence>
<evidence type="ECO:0000256" key="2">
    <source>
        <dbReference type="ARBA" id="ARBA00012513"/>
    </source>
</evidence>
<dbReference type="InterPro" id="IPR050235">
    <property type="entry name" value="CK1_Ser-Thr_kinase"/>
</dbReference>
<accession>A0AAW1SUL0</accession>
<organism evidence="5 6">
    <name type="scientific">Apatococcus fuscideae</name>
    <dbReference type="NCBI Taxonomy" id="2026836"/>
    <lineage>
        <taxon>Eukaryota</taxon>
        <taxon>Viridiplantae</taxon>
        <taxon>Chlorophyta</taxon>
        <taxon>core chlorophytes</taxon>
        <taxon>Trebouxiophyceae</taxon>
        <taxon>Chlorellales</taxon>
        <taxon>Chlorellaceae</taxon>
        <taxon>Apatococcus</taxon>
    </lineage>
</organism>
<dbReference type="EMBL" id="JALJOV010000828">
    <property type="protein sequence ID" value="KAK9861025.1"/>
    <property type="molecule type" value="Genomic_DNA"/>
</dbReference>
<protein>
    <recommendedName>
        <fullName evidence="2">non-specific serine/threonine protein kinase</fullName>
        <ecNumber evidence="2">2.7.11.1</ecNumber>
    </recommendedName>
</protein>
<dbReference type="InterPro" id="IPR008271">
    <property type="entry name" value="Ser/Thr_kinase_AS"/>
</dbReference>
<reference evidence="5 6" key="1">
    <citation type="journal article" date="2024" name="Nat. Commun.">
        <title>Phylogenomics reveals the evolutionary origins of lichenization in chlorophyte algae.</title>
        <authorList>
            <person name="Puginier C."/>
            <person name="Libourel C."/>
            <person name="Otte J."/>
            <person name="Skaloud P."/>
            <person name="Haon M."/>
            <person name="Grisel S."/>
            <person name="Petersen M."/>
            <person name="Berrin J.G."/>
            <person name="Delaux P.M."/>
            <person name="Dal Grande F."/>
            <person name="Keller J."/>
        </authorList>
    </citation>
    <scope>NUCLEOTIDE SEQUENCE [LARGE SCALE GENOMIC DNA]</scope>
    <source>
        <strain evidence="5 6">SAG 2523</strain>
    </source>
</reference>
<dbReference type="PANTHER" id="PTHR11909">
    <property type="entry name" value="CASEIN KINASE-RELATED"/>
    <property type="match status" value="1"/>
</dbReference>
<proteinExistence type="inferred from homology"/>
<feature type="domain" description="Protein kinase" evidence="4">
    <location>
        <begin position="1"/>
        <end position="183"/>
    </location>
</feature>
<dbReference type="PROSITE" id="PS00108">
    <property type="entry name" value="PROTEIN_KINASE_ST"/>
    <property type="match status" value="1"/>
</dbReference>
<dbReference type="InterPro" id="IPR011009">
    <property type="entry name" value="Kinase-like_dom_sf"/>
</dbReference>
<sequence>MRRTSKLSDPEIFARRMGIQATPCPSSAMSIESLTILEKLHAKGYVHGDVKPENYLLGQPGTPHEKRLYLVDLGLATRWRDSVCQTHVEYDQRPDVFRGTPFRAFTEAVVNLKFDEEPKYAAYIQLFESLCGPTNMRPILMDPLPPARVGQKRGRDATADDNLDLGAPKKKTRLGLPATQWIT</sequence>
<comment type="caution">
    <text evidence="5">The sequence shown here is derived from an EMBL/GenBank/DDBJ whole genome shotgun (WGS) entry which is preliminary data.</text>
</comment>
<evidence type="ECO:0000259" key="4">
    <source>
        <dbReference type="PROSITE" id="PS50011"/>
    </source>
</evidence>
<feature type="region of interest" description="Disordered" evidence="3">
    <location>
        <begin position="146"/>
        <end position="170"/>
    </location>
</feature>
<comment type="similarity">
    <text evidence="1">Belongs to the protein kinase superfamily. CK1 Ser/Thr protein kinase family. Casein kinase I subfamily.</text>
</comment>
<dbReference type="PROSITE" id="PS50011">
    <property type="entry name" value="PROTEIN_KINASE_DOM"/>
    <property type="match status" value="1"/>
</dbReference>
<dbReference type="Gene3D" id="1.10.510.10">
    <property type="entry name" value="Transferase(Phosphotransferase) domain 1"/>
    <property type="match status" value="1"/>
</dbReference>
<dbReference type="GO" id="GO:0005524">
    <property type="term" value="F:ATP binding"/>
    <property type="evidence" value="ECO:0007669"/>
    <property type="project" value="InterPro"/>
</dbReference>
<name>A0AAW1SUL0_9CHLO</name>
<dbReference type="GO" id="GO:0004674">
    <property type="term" value="F:protein serine/threonine kinase activity"/>
    <property type="evidence" value="ECO:0007669"/>
    <property type="project" value="UniProtKB-EC"/>
</dbReference>
<keyword evidence="6" id="KW-1185">Reference proteome</keyword>
<evidence type="ECO:0000313" key="5">
    <source>
        <dbReference type="EMBL" id="KAK9861025.1"/>
    </source>
</evidence>